<feature type="region of interest" description="Disordered" evidence="1">
    <location>
        <begin position="1"/>
        <end position="123"/>
    </location>
</feature>
<dbReference type="EMBL" id="JAACJN010000122">
    <property type="protein sequence ID" value="KAF5370408.1"/>
    <property type="molecule type" value="Genomic_DNA"/>
</dbReference>
<sequence length="319" mass="35351">MYKDGRATPSLRTRTPAPSKTGSASGPNGSQPQSQPYPTNPYPSNQGPNGIPFPSGASGMHQAQPPMRGIFGTNVQVDRDPGPGRAFPPPPTTFVSAPRARTSSSMSNRNVFSDSETDSDRSARANTALNAGYSYYYPESQVPNPARSTSPNVVGTHKRSPRDSLMFYNGIQHNQHSPDLNTTYPPLQPAPPSTPTTPVGKQRTEAPRLASIPLNPVITPAPPPIGLSISTHLKAQSILYWRFLLVLLMYKKFLHSPKLAPQSRRLQIRRLPHFHLTPPFFLLHRSLSIRIRTLHFRIRRSLLKPFRQRSLTQAHRALL</sequence>
<feature type="compositionally biased region" description="Polar residues" evidence="1">
    <location>
        <begin position="10"/>
        <end position="48"/>
    </location>
</feature>
<comment type="caution">
    <text evidence="2">The sequence shown here is derived from an EMBL/GenBank/DDBJ whole genome shotgun (WGS) entry which is preliminary data.</text>
</comment>
<gene>
    <name evidence="2" type="ORF">D9757_013136</name>
</gene>
<name>A0A8H5GSV7_9AGAR</name>
<evidence type="ECO:0000313" key="2">
    <source>
        <dbReference type="EMBL" id="KAF5370408.1"/>
    </source>
</evidence>
<accession>A0A8H5GSV7</accession>
<proteinExistence type="predicted"/>
<dbReference type="Proteomes" id="UP000518752">
    <property type="component" value="Unassembled WGS sequence"/>
</dbReference>
<feature type="compositionally biased region" description="Polar residues" evidence="1">
    <location>
        <begin position="141"/>
        <end position="153"/>
    </location>
</feature>
<dbReference type="AlphaFoldDB" id="A0A8H5GSV7"/>
<feature type="region of interest" description="Disordered" evidence="1">
    <location>
        <begin position="140"/>
        <end position="159"/>
    </location>
</feature>
<evidence type="ECO:0000256" key="1">
    <source>
        <dbReference type="SAM" id="MobiDB-lite"/>
    </source>
</evidence>
<evidence type="ECO:0000313" key="3">
    <source>
        <dbReference type="Proteomes" id="UP000518752"/>
    </source>
</evidence>
<feature type="compositionally biased region" description="Polar residues" evidence="1">
    <location>
        <begin position="101"/>
        <end position="114"/>
    </location>
</feature>
<reference evidence="2 3" key="1">
    <citation type="journal article" date="2020" name="ISME J.">
        <title>Uncovering the hidden diversity of litter-decomposition mechanisms in mushroom-forming fungi.</title>
        <authorList>
            <person name="Floudas D."/>
            <person name="Bentzer J."/>
            <person name="Ahren D."/>
            <person name="Johansson T."/>
            <person name="Persson P."/>
            <person name="Tunlid A."/>
        </authorList>
    </citation>
    <scope>NUCLEOTIDE SEQUENCE [LARGE SCALE GENOMIC DNA]</scope>
    <source>
        <strain evidence="2 3">CBS 406.79</strain>
    </source>
</reference>
<keyword evidence="3" id="KW-1185">Reference proteome</keyword>
<protein>
    <submittedName>
        <fullName evidence="2">Uncharacterized protein</fullName>
    </submittedName>
</protein>
<organism evidence="2 3">
    <name type="scientific">Collybiopsis confluens</name>
    <dbReference type="NCBI Taxonomy" id="2823264"/>
    <lineage>
        <taxon>Eukaryota</taxon>
        <taxon>Fungi</taxon>
        <taxon>Dikarya</taxon>
        <taxon>Basidiomycota</taxon>
        <taxon>Agaricomycotina</taxon>
        <taxon>Agaricomycetes</taxon>
        <taxon>Agaricomycetidae</taxon>
        <taxon>Agaricales</taxon>
        <taxon>Marasmiineae</taxon>
        <taxon>Omphalotaceae</taxon>
        <taxon>Collybiopsis</taxon>
    </lineage>
</organism>